<sequence>MKAMILAAGRGARMRPLSDVIPKPLLAVHGTPLLDRLISQLARAGFTDIVINVAHLGEKIRAHLGTGAQLSVTVSYSDEGPAGLETGGGIRRALPLLGCDPFLVVNGDIYTDYDFARLPASLAGLAHLVLVDNPEHHPEGDFGLCDGQVGDNAPRLTFAGIGVYRAALFADATADRFPLAPLLHRMSARGLISGEHYHGLWTDVGTPERLAALNAGPR</sequence>
<dbReference type="SUPFAM" id="SSF53448">
    <property type="entry name" value="Nucleotide-diphospho-sugar transferases"/>
    <property type="match status" value="1"/>
</dbReference>
<keyword evidence="2 4" id="KW-0548">Nucleotidyltransferase</keyword>
<feature type="domain" description="Nucleotidyl transferase" evidence="3">
    <location>
        <begin position="2"/>
        <end position="145"/>
    </location>
</feature>
<dbReference type="AlphaFoldDB" id="A0A368HG80"/>
<dbReference type="NCBIfam" id="NF045761">
    <property type="entry name" value="NAMPUrTaseMurU"/>
    <property type="match status" value="1"/>
</dbReference>
<dbReference type="OrthoDB" id="9788272at2"/>
<evidence type="ECO:0000259" key="3">
    <source>
        <dbReference type="Pfam" id="PF00483"/>
    </source>
</evidence>
<dbReference type="InterPro" id="IPR005835">
    <property type="entry name" value="NTP_transferase_dom"/>
</dbReference>
<protein>
    <submittedName>
        <fullName evidence="4">Mannose-1-phosphate guanylyltransferase</fullName>
    </submittedName>
</protein>
<dbReference type="EMBL" id="PSYR01000001">
    <property type="protein sequence ID" value="RCN58402.1"/>
    <property type="molecule type" value="Genomic_DNA"/>
</dbReference>
<gene>
    <name evidence="4" type="ORF">C4900_00965</name>
</gene>
<comment type="caution">
    <text evidence="4">The sequence shown here is derived from an EMBL/GenBank/DDBJ whole genome shotgun (WGS) entry which is preliminary data.</text>
</comment>
<name>A0A368HG80_9GAMM</name>
<dbReference type="InterPro" id="IPR050065">
    <property type="entry name" value="GlmU-like"/>
</dbReference>
<reference evidence="4 5" key="1">
    <citation type="submission" date="2018-02" db="EMBL/GenBank/DDBJ databases">
        <title>Insights into the biology of acidophilic members of the Acidiferrobacteraceae family derived from comparative genomic analyses.</title>
        <authorList>
            <person name="Issotta F."/>
            <person name="Thyssen C."/>
            <person name="Mena C."/>
            <person name="Moya A."/>
            <person name="Bellenberg S."/>
            <person name="Sproer C."/>
            <person name="Covarrubias P.C."/>
            <person name="Sand W."/>
            <person name="Quatrini R."/>
            <person name="Vera M."/>
        </authorList>
    </citation>
    <scope>NUCLEOTIDE SEQUENCE [LARGE SCALE GENOMIC DNA]</scope>
    <source>
        <strain evidence="5">m-1</strain>
    </source>
</reference>
<evidence type="ECO:0000313" key="4">
    <source>
        <dbReference type="EMBL" id="RCN58402.1"/>
    </source>
</evidence>
<dbReference type="CDD" id="cd06422">
    <property type="entry name" value="NTP_transferase_like_1"/>
    <property type="match status" value="1"/>
</dbReference>
<dbReference type="InterPro" id="IPR054790">
    <property type="entry name" value="MurU"/>
</dbReference>
<keyword evidence="5" id="KW-1185">Reference proteome</keyword>
<keyword evidence="1 4" id="KW-0808">Transferase</keyword>
<accession>A0A368HG80</accession>
<dbReference type="InterPro" id="IPR029044">
    <property type="entry name" value="Nucleotide-diphossugar_trans"/>
</dbReference>
<dbReference type="Gene3D" id="3.90.550.10">
    <property type="entry name" value="Spore Coat Polysaccharide Biosynthesis Protein SpsA, Chain A"/>
    <property type="match status" value="1"/>
</dbReference>
<dbReference type="RefSeq" id="WP_114282133.1">
    <property type="nucleotide sequence ID" value="NZ_PSYR01000001.1"/>
</dbReference>
<proteinExistence type="predicted"/>
<evidence type="ECO:0000256" key="1">
    <source>
        <dbReference type="ARBA" id="ARBA00022679"/>
    </source>
</evidence>
<dbReference type="Proteomes" id="UP000253250">
    <property type="component" value="Unassembled WGS sequence"/>
</dbReference>
<dbReference type="PANTHER" id="PTHR43584:SF8">
    <property type="entry name" value="N-ACETYLMURAMATE ALPHA-1-PHOSPHATE URIDYLYLTRANSFERASE"/>
    <property type="match status" value="1"/>
</dbReference>
<dbReference type="PANTHER" id="PTHR43584">
    <property type="entry name" value="NUCLEOTIDYL TRANSFERASE"/>
    <property type="match status" value="1"/>
</dbReference>
<evidence type="ECO:0000313" key="5">
    <source>
        <dbReference type="Proteomes" id="UP000253250"/>
    </source>
</evidence>
<dbReference type="GO" id="GO:0016779">
    <property type="term" value="F:nucleotidyltransferase activity"/>
    <property type="evidence" value="ECO:0007669"/>
    <property type="project" value="UniProtKB-KW"/>
</dbReference>
<evidence type="ECO:0000256" key="2">
    <source>
        <dbReference type="ARBA" id="ARBA00022695"/>
    </source>
</evidence>
<dbReference type="Pfam" id="PF00483">
    <property type="entry name" value="NTP_transferase"/>
    <property type="match status" value="1"/>
</dbReference>
<organism evidence="4 5">
    <name type="scientific">Acidiferrobacter thiooxydans</name>
    <dbReference type="NCBI Taxonomy" id="163359"/>
    <lineage>
        <taxon>Bacteria</taxon>
        <taxon>Pseudomonadati</taxon>
        <taxon>Pseudomonadota</taxon>
        <taxon>Gammaproteobacteria</taxon>
        <taxon>Acidiferrobacterales</taxon>
        <taxon>Acidiferrobacteraceae</taxon>
        <taxon>Acidiferrobacter</taxon>
    </lineage>
</organism>